<dbReference type="Proteomes" id="UP000765845">
    <property type="component" value="Unassembled WGS sequence"/>
</dbReference>
<keyword evidence="13" id="KW-1185">Reference proteome</keyword>
<comment type="subcellular location">
    <subcellularLocation>
        <location evidence="10">Cytoplasm</location>
    </subcellularLocation>
</comment>
<dbReference type="PANTHER" id="PTHR46911">
    <property type="match status" value="1"/>
</dbReference>
<dbReference type="EC" id="2.3.3.13" evidence="4 10"/>
<dbReference type="InterPro" id="IPR054692">
    <property type="entry name" value="LeuA-like_post-cat"/>
</dbReference>
<keyword evidence="7 10" id="KW-0808">Transferase</keyword>
<dbReference type="InterPro" id="IPR013709">
    <property type="entry name" value="2-isopropylmalate_synth_dimer"/>
</dbReference>
<organism evidence="12 13">
    <name type="scientific">Spongiibacter thalassae</name>
    <dbReference type="NCBI Taxonomy" id="2721624"/>
    <lineage>
        <taxon>Bacteria</taxon>
        <taxon>Pseudomonadati</taxon>
        <taxon>Pseudomonadota</taxon>
        <taxon>Gammaproteobacteria</taxon>
        <taxon>Cellvibrionales</taxon>
        <taxon>Spongiibacteraceae</taxon>
        <taxon>Spongiibacter</taxon>
    </lineage>
</organism>
<dbReference type="PROSITE" id="PS00816">
    <property type="entry name" value="AIPM_HOMOCIT_SYNTH_2"/>
    <property type="match status" value="1"/>
</dbReference>
<sequence length="566" mass="63262">MSFDHRKYRPAAQIAIPDRQWPSRVITSAPDWCSVDLRDGNQALVEPMTVQQKLRMWDLLVKLGFKEIEVGFPSASQPDFDFVRALIDGDRIPDDVTIQVLVQAREELIVRSFEALRGAKKAIVHVYNSTSPVQRERVFGMDKAGITAIAVQGAKWVRDYAAQNPDTEWSFQYSPESFSSTEVDYAVEICDAVIEQWRDSGRPLIINLPATVECATPNIFADQVEYFCRNSRYRSDYRVSIHTHNDRGCGVAAAELAVMAGADRIEGTLLGNGERTGNMDIVTMAMNLYSQGVDPKLDFSNMDEIIAVVEHCTTIPLHPRHPYAGDLVFTAFSGSHQDAIKKCMARQRDDEHWQVAYLPIDPADLNRSYEAVIRINSQSGKGGVAWVLENDFGLQMPRWLQIDASRKVQAEAEARSGELSPKQIWSVFEDNYLAVSEHCALHDYSLRQNNDKHGGRDQLTLHFNQFGSEIAVTGTGEGAISALVNGWRQRFGDTVEIIDYSEHAMNSGTESLAIAYILLSINGQRYIGIARHRDVVSASLQAVINAAAQSLHQRQEQEEVLESQAG</sequence>
<dbReference type="SMART" id="SM00917">
    <property type="entry name" value="LeuA_dimer"/>
    <property type="match status" value="1"/>
</dbReference>
<evidence type="ECO:0000256" key="2">
    <source>
        <dbReference type="ARBA" id="ARBA00004689"/>
    </source>
</evidence>
<feature type="binding site" evidence="10">
    <location>
        <position position="39"/>
    </location>
    <ligand>
        <name>Mg(2+)</name>
        <dbReference type="ChEBI" id="CHEBI:18420"/>
    </ligand>
</feature>
<dbReference type="HAMAP" id="MF_00572">
    <property type="entry name" value="LeuA_type2"/>
    <property type="match status" value="1"/>
</dbReference>
<evidence type="ECO:0000256" key="6">
    <source>
        <dbReference type="ARBA" id="ARBA00022605"/>
    </source>
</evidence>
<dbReference type="GO" id="GO:0003852">
    <property type="term" value="F:2-isopropylmalate synthase activity"/>
    <property type="evidence" value="ECO:0007669"/>
    <property type="project" value="UniProtKB-EC"/>
</dbReference>
<evidence type="ECO:0000256" key="5">
    <source>
        <dbReference type="ARBA" id="ARBA00022430"/>
    </source>
</evidence>
<reference evidence="12 13" key="1">
    <citation type="submission" date="2020-04" db="EMBL/GenBank/DDBJ databases">
        <authorList>
            <person name="Yoon J."/>
        </authorList>
    </citation>
    <scope>NUCLEOTIDE SEQUENCE [LARGE SCALE GENOMIC DNA]</scope>
    <source>
        <strain evidence="12 13">KMU-166</strain>
    </source>
</reference>
<keyword evidence="12" id="KW-0012">Acyltransferase</keyword>
<dbReference type="InterPro" id="IPR039371">
    <property type="entry name" value="LeuA_N_DRE-TIM"/>
</dbReference>
<dbReference type="Gene3D" id="3.30.160.270">
    <property type="match status" value="1"/>
</dbReference>
<dbReference type="InterPro" id="IPR002034">
    <property type="entry name" value="AIPM/Hcit_synth_CS"/>
</dbReference>
<dbReference type="EMBL" id="JAAWWK010000003">
    <property type="protein sequence ID" value="NKI17639.1"/>
    <property type="molecule type" value="Genomic_DNA"/>
</dbReference>
<comment type="pathway">
    <text evidence="2 10">Amino-acid biosynthesis; L-leucine biosynthesis; L-leucine from 3-methyl-2-oxobutanoate: step 1/4.</text>
</comment>
<evidence type="ECO:0000256" key="4">
    <source>
        <dbReference type="ARBA" id="ARBA00012973"/>
    </source>
</evidence>
<dbReference type="NCBIfam" id="NF002991">
    <property type="entry name" value="PRK03739.1"/>
    <property type="match status" value="1"/>
</dbReference>
<dbReference type="PROSITE" id="PS00815">
    <property type="entry name" value="AIPM_HOMOCIT_SYNTH_1"/>
    <property type="match status" value="1"/>
</dbReference>
<protein>
    <recommendedName>
        <fullName evidence="4 10">2-isopropylmalate synthase</fullName>
        <ecNumber evidence="4 10">2.3.3.13</ecNumber>
    </recommendedName>
    <alternativeName>
        <fullName evidence="10">Alpha-IPM synthase</fullName>
    </alternativeName>
    <alternativeName>
        <fullName evidence="10">Alpha-isopropylmalate synthase</fullName>
    </alternativeName>
</protein>
<dbReference type="Gene3D" id="3.20.20.70">
    <property type="entry name" value="Aldolase class I"/>
    <property type="match status" value="1"/>
</dbReference>
<proteinExistence type="inferred from homology"/>
<evidence type="ECO:0000256" key="3">
    <source>
        <dbReference type="ARBA" id="ARBA00009767"/>
    </source>
</evidence>
<evidence type="ECO:0000256" key="8">
    <source>
        <dbReference type="ARBA" id="ARBA00022723"/>
    </source>
</evidence>
<comment type="function">
    <text evidence="10">Catalyzes the condensation of the acetyl group of acetyl-CoA with 3-methyl-2-oxobutanoate (2-ketoisovalerate) to form 3-carboxy-3-hydroxy-4-methylpentanoate (2-isopropylmalate).</text>
</comment>
<name>A0ABX1GEL4_9GAMM</name>
<evidence type="ECO:0000256" key="7">
    <source>
        <dbReference type="ARBA" id="ARBA00022679"/>
    </source>
</evidence>
<evidence type="ECO:0000256" key="10">
    <source>
        <dbReference type="HAMAP-Rule" id="MF_00572"/>
    </source>
</evidence>
<keyword evidence="5 10" id="KW-0432">Leucine biosynthesis</keyword>
<dbReference type="SUPFAM" id="SSF110921">
    <property type="entry name" value="2-isopropylmalate synthase LeuA, allosteric (dimerisation) domain"/>
    <property type="match status" value="1"/>
</dbReference>
<evidence type="ECO:0000256" key="1">
    <source>
        <dbReference type="ARBA" id="ARBA00000064"/>
    </source>
</evidence>
<dbReference type="PROSITE" id="PS50991">
    <property type="entry name" value="PYR_CT"/>
    <property type="match status" value="1"/>
</dbReference>
<comment type="cofactor">
    <cofactor evidence="10">
        <name>Mg(2+)</name>
        <dbReference type="ChEBI" id="CHEBI:18420"/>
    </cofactor>
</comment>
<dbReference type="InterPro" id="IPR036230">
    <property type="entry name" value="LeuA_allosteric_dom_sf"/>
</dbReference>
<gene>
    <name evidence="10 12" type="primary">leuA</name>
    <name evidence="12" type="ORF">HCU74_09425</name>
</gene>
<feature type="region of interest" description="Regulatory domain" evidence="10">
    <location>
        <begin position="435"/>
        <end position="566"/>
    </location>
</feature>
<dbReference type="InterPro" id="IPR013785">
    <property type="entry name" value="Aldolase_TIM"/>
</dbReference>
<keyword evidence="9 10" id="KW-0100">Branched-chain amino acid biosynthesis</keyword>
<comment type="caution">
    <text evidence="12">The sequence shown here is derived from an EMBL/GenBank/DDBJ whole genome shotgun (WGS) entry which is preliminary data.</text>
</comment>
<dbReference type="RefSeq" id="WP_168450186.1">
    <property type="nucleotide sequence ID" value="NZ_JAAWWK010000003.1"/>
</dbReference>
<dbReference type="CDD" id="cd07942">
    <property type="entry name" value="DRE_TIM_LeuA"/>
    <property type="match status" value="1"/>
</dbReference>
<dbReference type="Pfam" id="PF22615">
    <property type="entry name" value="IPMS_D2"/>
    <property type="match status" value="1"/>
</dbReference>
<dbReference type="SUPFAM" id="SSF51569">
    <property type="entry name" value="Aldolase"/>
    <property type="match status" value="1"/>
</dbReference>
<accession>A0ABX1GEL4</accession>
<comment type="similarity">
    <text evidence="3 10">Belongs to the alpha-IPM synthase/homocitrate synthase family. LeuA type 2 subfamily.</text>
</comment>
<comment type="subunit">
    <text evidence="10">Homodimer.</text>
</comment>
<keyword evidence="8 10" id="KW-0479">Metal-binding</keyword>
<keyword evidence="10" id="KW-0460">Magnesium</keyword>
<dbReference type="Pfam" id="PF08502">
    <property type="entry name" value="LeuA_dimer"/>
    <property type="match status" value="1"/>
</dbReference>
<dbReference type="Pfam" id="PF00682">
    <property type="entry name" value="HMGL-like"/>
    <property type="match status" value="1"/>
</dbReference>
<dbReference type="InterPro" id="IPR000891">
    <property type="entry name" value="PYR_CT"/>
</dbReference>
<feature type="binding site" evidence="10">
    <location>
        <position position="278"/>
    </location>
    <ligand>
        <name>Mg(2+)</name>
        <dbReference type="ChEBI" id="CHEBI:18420"/>
    </ligand>
</feature>
<feature type="binding site" evidence="10">
    <location>
        <position position="244"/>
    </location>
    <ligand>
        <name>Mg(2+)</name>
        <dbReference type="ChEBI" id="CHEBI:18420"/>
    </ligand>
</feature>
<evidence type="ECO:0000313" key="13">
    <source>
        <dbReference type="Proteomes" id="UP000765845"/>
    </source>
</evidence>
<dbReference type="InterPro" id="IPR005668">
    <property type="entry name" value="IPM_Synthase"/>
</dbReference>
<feature type="binding site" evidence="10">
    <location>
        <position position="242"/>
    </location>
    <ligand>
        <name>Mg(2+)</name>
        <dbReference type="ChEBI" id="CHEBI:18420"/>
    </ligand>
</feature>
<dbReference type="NCBIfam" id="TIGR00970">
    <property type="entry name" value="leuA_yeast"/>
    <property type="match status" value="1"/>
</dbReference>
<evidence type="ECO:0000256" key="9">
    <source>
        <dbReference type="ARBA" id="ARBA00023304"/>
    </source>
</evidence>
<keyword evidence="10" id="KW-0963">Cytoplasm</keyword>
<dbReference type="SUPFAM" id="SSF89000">
    <property type="entry name" value="post-HMGL domain-like"/>
    <property type="match status" value="1"/>
</dbReference>
<evidence type="ECO:0000259" key="11">
    <source>
        <dbReference type="PROSITE" id="PS50991"/>
    </source>
</evidence>
<evidence type="ECO:0000313" key="12">
    <source>
        <dbReference type="EMBL" id="NKI17639.1"/>
    </source>
</evidence>
<keyword evidence="6 10" id="KW-0028">Amino-acid biosynthesis</keyword>
<dbReference type="PANTHER" id="PTHR46911:SF1">
    <property type="entry name" value="2-ISOPROPYLMALATE SYNTHASE"/>
    <property type="match status" value="1"/>
</dbReference>
<feature type="domain" description="Pyruvate carboxyltransferase" evidence="11">
    <location>
        <begin position="30"/>
        <end position="303"/>
    </location>
</feature>
<comment type="catalytic activity">
    <reaction evidence="1 10">
        <text>3-methyl-2-oxobutanoate + acetyl-CoA + H2O = (2S)-2-isopropylmalate + CoA + H(+)</text>
        <dbReference type="Rhea" id="RHEA:21524"/>
        <dbReference type="ChEBI" id="CHEBI:1178"/>
        <dbReference type="ChEBI" id="CHEBI:11851"/>
        <dbReference type="ChEBI" id="CHEBI:15377"/>
        <dbReference type="ChEBI" id="CHEBI:15378"/>
        <dbReference type="ChEBI" id="CHEBI:57287"/>
        <dbReference type="ChEBI" id="CHEBI:57288"/>
        <dbReference type="EC" id="2.3.3.13"/>
    </reaction>
</comment>